<dbReference type="PANTHER" id="PTHR34278">
    <property type="entry name" value="PROTEIN THI031, PUTATIVE-RELATED"/>
    <property type="match status" value="1"/>
</dbReference>
<proteinExistence type="predicted"/>
<accession>A0ABD1MN12</accession>
<sequence length="221" mass="25007">MPKNLENFINLIGHDYQLFLQYPSQGTRMKREGKQHGMVRSYPILPSPLNPRPNTRFITRFESPSTAGLFVKVSSKPTNHSKFTSKCGTPRCTGCHLHPACKSKHKTKGTQKHKYWKVLVDQLNSDFIGLPKPLTLDHLFDDSSEDESGGGGDHHVNYLGTFDNCNWEKKDGEFDDKYNSTMCVSLQIDQVEVEKDNDERLDFGGIVFSIAVCFTGSDKVF</sequence>
<reference evidence="1 2" key="1">
    <citation type="submission" date="2024-08" db="EMBL/GenBank/DDBJ databases">
        <title>Insights into the chromosomal genome structure of Flemingia macrophylla.</title>
        <authorList>
            <person name="Ding Y."/>
            <person name="Zhao Y."/>
            <person name="Bi W."/>
            <person name="Wu M."/>
            <person name="Zhao G."/>
            <person name="Gong Y."/>
            <person name="Li W."/>
            <person name="Zhang P."/>
        </authorList>
    </citation>
    <scope>NUCLEOTIDE SEQUENCE [LARGE SCALE GENOMIC DNA]</scope>
    <source>
        <strain evidence="1">DYQJB</strain>
        <tissue evidence="1">Leaf</tissue>
    </source>
</reference>
<dbReference type="PANTHER" id="PTHR34278:SF1">
    <property type="entry name" value="PROTEIN THI031, PUTATIVE-RELATED"/>
    <property type="match status" value="1"/>
</dbReference>
<keyword evidence="2" id="KW-1185">Reference proteome</keyword>
<evidence type="ECO:0000313" key="2">
    <source>
        <dbReference type="Proteomes" id="UP001603857"/>
    </source>
</evidence>
<comment type="caution">
    <text evidence="1">The sequence shown here is derived from an EMBL/GenBank/DDBJ whole genome shotgun (WGS) entry which is preliminary data.</text>
</comment>
<dbReference type="Proteomes" id="UP001603857">
    <property type="component" value="Unassembled WGS sequence"/>
</dbReference>
<protein>
    <submittedName>
        <fullName evidence="1">Uncharacterized protein</fullName>
    </submittedName>
</protein>
<dbReference type="AlphaFoldDB" id="A0ABD1MN12"/>
<evidence type="ECO:0000313" key="1">
    <source>
        <dbReference type="EMBL" id="KAL2336917.1"/>
    </source>
</evidence>
<dbReference type="EMBL" id="JBGMDY010000004">
    <property type="protein sequence ID" value="KAL2336917.1"/>
    <property type="molecule type" value="Genomic_DNA"/>
</dbReference>
<gene>
    <name evidence="1" type="ORF">Fmac_011363</name>
</gene>
<name>A0ABD1MN12_9FABA</name>
<organism evidence="1 2">
    <name type="scientific">Flemingia macrophylla</name>
    <dbReference type="NCBI Taxonomy" id="520843"/>
    <lineage>
        <taxon>Eukaryota</taxon>
        <taxon>Viridiplantae</taxon>
        <taxon>Streptophyta</taxon>
        <taxon>Embryophyta</taxon>
        <taxon>Tracheophyta</taxon>
        <taxon>Spermatophyta</taxon>
        <taxon>Magnoliopsida</taxon>
        <taxon>eudicotyledons</taxon>
        <taxon>Gunneridae</taxon>
        <taxon>Pentapetalae</taxon>
        <taxon>rosids</taxon>
        <taxon>fabids</taxon>
        <taxon>Fabales</taxon>
        <taxon>Fabaceae</taxon>
        <taxon>Papilionoideae</taxon>
        <taxon>50 kb inversion clade</taxon>
        <taxon>NPAAA clade</taxon>
        <taxon>indigoferoid/millettioid clade</taxon>
        <taxon>Phaseoleae</taxon>
        <taxon>Flemingia</taxon>
    </lineage>
</organism>